<sequence length="59" mass="6429">MIGTHLFNAALDLHTALATTNPQDVDAGVYAALHRLDDAITEIRTASHRQRQFQAASGR</sequence>
<protein>
    <submittedName>
        <fullName evidence="1">Uncharacterized protein</fullName>
    </submittedName>
</protein>
<dbReference type="RefSeq" id="WP_378267805.1">
    <property type="nucleotide sequence ID" value="NZ_JBHUKR010000015.1"/>
</dbReference>
<keyword evidence="2" id="KW-1185">Reference proteome</keyword>
<evidence type="ECO:0000313" key="1">
    <source>
        <dbReference type="EMBL" id="MFD2419774.1"/>
    </source>
</evidence>
<proteinExistence type="predicted"/>
<dbReference type="EMBL" id="JBHUKR010000015">
    <property type="protein sequence ID" value="MFD2419774.1"/>
    <property type="molecule type" value="Genomic_DNA"/>
</dbReference>
<name>A0ABW5G030_9PSEU</name>
<comment type="caution">
    <text evidence="1">The sequence shown here is derived from an EMBL/GenBank/DDBJ whole genome shotgun (WGS) entry which is preliminary data.</text>
</comment>
<gene>
    <name evidence="1" type="ORF">ACFSXZ_25935</name>
</gene>
<dbReference type="Proteomes" id="UP001597417">
    <property type="component" value="Unassembled WGS sequence"/>
</dbReference>
<accession>A0ABW5G030</accession>
<reference evidence="2" key="1">
    <citation type="journal article" date="2019" name="Int. J. Syst. Evol. Microbiol.">
        <title>The Global Catalogue of Microorganisms (GCM) 10K type strain sequencing project: providing services to taxonomists for standard genome sequencing and annotation.</title>
        <authorList>
            <consortium name="The Broad Institute Genomics Platform"/>
            <consortium name="The Broad Institute Genome Sequencing Center for Infectious Disease"/>
            <person name="Wu L."/>
            <person name="Ma J."/>
        </authorList>
    </citation>
    <scope>NUCLEOTIDE SEQUENCE [LARGE SCALE GENOMIC DNA]</scope>
    <source>
        <strain evidence="2">CGMCC 4.7645</strain>
    </source>
</reference>
<organism evidence="1 2">
    <name type="scientific">Amycolatopsis pigmentata</name>
    <dbReference type="NCBI Taxonomy" id="450801"/>
    <lineage>
        <taxon>Bacteria</taxon>
        <taxon>Bacillati</taxon>
        <taxon>Actinomycetota</taxon>
        <taxon>Actinomycetes</taxon>
        <taxon>Pseudonocardiales</taxon>
        <taxon>Pseudonocardiaceae</taxon>
        <taxon>Amycolatopsis</taxon>
    </lineage>
</organism>
<evidence type="ECO:0000313" key="2">
    <source>
        <dbReference type="Proteomes" id="UP001597417"/>
    </source>
</evidence>